<dbReference type="InterPro" id="IPR052027">
    <property type="entry name" value="PspC"/>
</dbReference>
<feature type="domain" description="Phage shock protein PspC N-terminal" evidence="7">
    <location>
        <begin position="3"/>
        <end position="59"/>
    </location>
</feature>
<proteinExistence type="predicted"/>
<evidence type="ECO:0000256" key="3">
    <source>
        <dbReference type="ARBA" id="ARBA00022692"/>
    </source>
</evidence>
<evidence type="ECO:0000313" key="8">
    <source>
        <dbReference type="EMBL" id="PST39453.1"/>
    </source>
</evidence>
<evidence type="ECO:0000256" key="5">
    <source>
        <dbReference type="ARBA" id="ARBA00023136"/>
    </source>
</evidence>
<dbReference type="PANTHER" id="PTHR33885">
    <property type="entry name" value="PHAGE SHOCK PROTEIN C"/>
    <property type="match status" value="1"/>
</dbReference>
<dbReference type="GO" id="GO:0005886">
    <property type="term" value="C:plasma membrane"/>
    <property type="evidence" value="ECO:0007669"/>
    <property type="project" value="UniProtKB-SubCell"/>
</dbReference>
<protein>
    <submittedName>
        <fullName evidence="8">PspC domain-containing protein</fullName>
    </submittedName>
</protein>
<evidence type="ECO:0000256" key="2">
    <source>
        <dbReference type="ARBA" id="ARBA00022475"/>
    </source>
</evidence>
<evidence type="ECO:0000256" key="1">
    <source>
        <dbReference type="ARBA" id="ARBA00004162"/>
    </source>
</evidence>
<gene>
    <name evidence="8" type="ORF">C7U55_10080</name>
</gene>
<dbReference type="GeneID" id="77471441"/>
<keyword evidence="2" id="KW-1003">Cell membrane</keyword>
<keyword evidence="9" id="KW-1185">Reference proteome</keyword>
<dbReference type="PANTHER" id="PTHR33885:SF3">
    <property type="entry name" value="PHAGE SHOCK PROTEIN C"/>
    <property type="match status" value="1"/>
</dbReference>
<keyword evidence="5 6" id="KW-0472">Membrane</keyword>
<comment type="caution">
    <text evidence="8">The sequence shown here is derived from an EMBL/GenBank/DDBJ whole genome shotgun (WGS) entry which is preliminary data.</text>
</comment>
<sequence length="63" mass="6951">MKKRLYRSRKDKMLAGICGGLAEYFAVDPSLVRIACVLLCLYAGTGLLVYILAAIIIPEDPTY</sequence>
<keyword evidence="3 6" id="KW-0812">Transmembrane</keyword>
<dbReference type="InterPro" id="IPR007168">
    <property type="entry name" value="Phageshock_PspC_N"/>
</dbReference>
<evidence type="ECO:0000256" key="4">
    <source>
        <dbReference type="ARBA" id="ARBA00022989"/>
    </source>
</evidence>
<comment type="subcellular location">
    <subcellularLocation>
        <location evidence="1">Cell membrane</location>
        <topology evidence="1">Single-pass membrane protein</topology>
    </subcellularLocation>
</comment>
<evidence type="ECO:0000256" key="6">
    <source>
        <dbReference type="SAM" id="Phobius"/>
    </source>
</evidence>
<evidence type="ECO:0000259" key="7">
    <source>
        <dbReference type="Pfam" id="PF04024"/>
    </source>
</evidence>
<evidence type="ECO:0000313" key="9">
    <source>
        <dbReference type="Proteomes" id="UP000241201"/>
    </source>
</evidence>
<reference evidence="9" key="1">
    <citation type="submission" date="2018-03" db="EMBL/GenBank/DDBJ databases">
        <title>Lachnoclostridium SNUG30370 gen.nov., sp.nov., isolated from human faeces.</title>
        <authorList>
            <person name="Seo B."/>
            <person name="Jeon K."/>
            <person name="Ko G."/>
        </authorList>
    </citation>
    <scope>NUCLEOTIDE SEQUENCE [LARGE SCALE GENOMIC DNA]</scope>
    <source>
        <strain evidence="9">SNUG30370</strain>
    </source>
</reference>
<dbReference type="EMBL" id="PYLP01000014">
    <property type="protein sequence ID" value="PST39453.1"/>
    <property type="molecule type" value="Genomic_DNA"/>
</dbReference>
<dbReference type="AlphaFoldDB" id="A0A2T3FW32"/>
<keyword evidence="4 6" id="KW-1133">Transmembrane helix</keyword>
<dbReference type="RefSeq" id="WP_106988454.1">
    <property type="nucleotide sequence ID" value="NZ_DAWBWI010000269.1"/>
</dbReference>
<dbReference type="Pfam" id="PF04024">
    <property type="entry name" value="PspC"/>
    <property type="match status" value="1"/>
</dbReference>
<organism evidence="8 9">
    <name type="scientific">Faecalibacillus faecis</name>
    <dbReference type="NCBI Taxonomy" id="1982628"/>
    <lineage>
        <taxon>Bacteria</taxon>
        <taxon>Bacillati</taxon>
        <taxon>Bacillota</taxon>
        <taxon>Erysipelotrichia</taxon>
        <taxon>Erysipelotrichales</taxon>
        <taxon>Coprobacillaceae</taxon>
        <taxon>Faecalibacillus</taxon>
    </lineage>
</organism>
<name>A0A2T3FW32_9FIRM</name>
<dbReference type="Proteomes" id="UP000241201">
    <property type="component" value="Unassembled WGS sequence"/>
</dbReference>
<accession>A0A2T3FW32</accession>
<feature type="transmembrane region" description="Helical" evidence="6">
    <location>
        <begin position="34"/>
        <end position="57"/>
    </location>
</feature>